<dbReference type="InterPro" id="IPR001375">
    <property type="entry name" value="Peptidase_S9_cat"/>
</dbReference>
<dbReference type="PANTHER" id="PTHR22946:SF9">
    <property type="entry name" value="POLYKETIDE TRANSFERASE AF380"/>
    <property type="match status" value="1"/>
</dbReference>
<gene>
    <name evidence="3" type="ORF">EIM92_11160</name>
</gene>
<dbReference type="OrthoDB" id="2556147at2"/>
<dbReference type="AlphaFoldDB" id="A0A3Q8S4Q9"/>
<evidence type="ECO:0000313" key="3">
    <source>
        <dbReference type="EMBL" id="AZK46640.1"/>
    </source>
</evidence>
<accession>A0A3Q8S4Q9</accession>
<evidence type="ECO:0000313" key="4">
    <source>
        <dbReference type="Proteomes" id="UP000273145"/>
    </source>
</evidence>
<dbReference type="Proteomes" id="UP000273145">
    <property type="component" value="Chromosome"/>
</dbReference>
<dbReference type="Pfam" id="PF00326">
    <property type="entry name" value="Peptidase_S9"/>
    <property type="match status" value="1"/>
</dbReference>
<evidence type="ECO:0000259" key="2">
    <source>
        <dbReference type="Pfam" id="PF00326"/>
    </source>
</evidence>
<dbReference type="KEGG" id="plen:EIM92_11160"/>
<evidence type="ECO:0000256" key="1">
    <source>
        <dbReference type="ARBA" id="ARBA00022801"/>
    </source>
</evidence>
<dbReference type="Gene3D" id="3.40.50.1820">
    <property type="entry name" value="alpha/beta hydrolase"/>
    <property type="match status" value="1"/>
</dbReference>
<organism evidence="3 4">
    <name type="scientific">Paenibacillus lentus</name>
    <dbReference type="NCBI Taxonomy" id="1338368"/>
    <lineage>
        <taxon>Bacteria</taxon>
        <taxon>Bacillati</taxon>
        <taxon>Bacillota</taxon>
        <taxon>Bacilli</taxon>
        <taxon>Bacillales</taxon>
        <taxon>Paenibacillaceae</taxon>
        <taxon>Paenibacillus</taxon>
    </lineage>
</organism>
<dbReference type="GO" id="GO:0052689">
    <property type="term" value="F:carboxylic ester hydrolase activity"/>
    <property type="evidence" value="ECO:0007669"/>
    <property type="project" value="UniProtKB-ARBA"/>
</dbReference>
<protein>
    <submittedName>
        <fullName evidence="3">Alpha/beta fold hydrolase</fullName>
    </submittedName>
</protein>
<dbReference type="SUPFAM" id="SSF53474">
    <property type="entry name" value="alpha/beta-Hydrolases"/>
    <property type="match status" value="1"/>
</dbReference>
<name>A0A3Q8S4Q9_9BACL</name>
<reference evidence="3 4" key="1">
    <citation type="submission" date="2018-11" db="EMBL/GenBank/DDBJ databases">
        <title>Genome sequencing of Paenibacillus lentus DSM25539(T).</title>
        <authorList>
            <person name="Kook J.-K."/>
            <person name="Park S.-N."/>
            <person name="Lim Y.K."/>
        </authorList>
    </citation>
    <scope>NUCLEOTIDE SEQUENCE [LARGE SCALE GENOMIC DNA]</scope>
    <source>
        <strain evidence="3 4">DSM 25539</strain>
    </source>
</reference>
<dbReference type="InterPro" id="IPR029058">
    <property type="entry name" value="AB_hydrolase_fold"/>
</dbReference>
<sequence>MSLSYSSYGRIRAFFLLLVLVILTTATLSGCQVNDPPDSKIDSDIEIVSKELIEVPGQNPNIDIYKLFYKSDDIKVLAYLTVPKAPGKYPLVVHLHGGYALERKELSHNNDFGFTFGFKYMSDEVVYLYPLYRGYLESDGHVQGIAENTRDADNAIKVAISTGRVKPDSVYLLGASMGGGVALRLASERQDVKAVVGLSPFVGWDVNLRWLDEHPDVTSPEIVEENRKLAEYVRFGLINVNPESKGDYSILDRIPDIQAPVLLLQGTADESLIWQTVQDFADDMEEAGKTVKLVLYPDGNHGLDDMYEDQRNQEVMQWLHTYGLPKSFVLQ</sequence>
<dbReference type="PANTHER" id="PTHR22946">
    <property type="entry name" value="DIENELACTONE HYDROLASE DOMAIN-CONTAINING PROTEIN-RELATED"/>
    <property type="match status" value="1"/>
</dbReference>
<keyword evidence="4" id="KW-1185">Reference proteome</keyword>
<keyword evidence="1 3" id="KW-0378">Hydrolase</keyword>
<dbReference type="GO" id="GO:0006508">
    <property type="term" value="P:proteolysis"/>
    <property type="evidence" value="ECO:0007669"/>
    <property type="project" value="InterPro"/>
</dbReference>
<dbReference type="EMBL" id="CP034248">
    <property type="protein sequence ID" value="AZK46640.1"/>
    <property type="molecule type" value="Genomic_DNA"/>
</dbReference>
<dbReference type="InterPro" id="IPR050261">
    <property type="entry name" value="FrsA_esterase"/>
</dbReference>
<feature type="domain" description="Peptidase S9 prolyl oligopeptidase catalytic" evidence="2">
    <location>
        <begin position="150"/>
        <end position="321"/>
    </location>
</feature>
<proteinExistence type="predicted"/>
<dbReference type="GO" id="GO:0008236">
    <property type="term" value="F:serine-type peptidase activity"/>
    <property type="evidence" value="ECO:0007669"/>
    <property type="project" value="InterPro"/>
</dbReference>